<feature type="binding site" evidence="4">
    <location>
        <position position="346"/>
    </location>
    <ligand>
        <name>Zn(2+)</name>
        <dbReference type="ChEBI" id="CHEBI:29105"/>
        <label>2</label>
    </ligand>
</feature>
<dbReference type="GO" id="GO:0046496">
    <property type="term" value="P:nicotinamide nucleotide metabolic process"/>
    <property type="evidence" value="ECO:0007669"/>
    <property type="project" value="EnsemblFungi"/>
</dbReference>
<dbReference type="GO" id="GO:0047386">
    <property type="term" value="F:fructose-2,6-bisphosphate 6-phosphatase activity"/>
    <property type="evidence" value="ECO:0007669"/>
    <property type="project" value="EnsemblFungi"/>
</dbReference>
<dbReference type="GO" id="GO:0009166">
    <property type="term" value="P:nucleotide catabolic process"/>
    <property type="evidence" value="ECO:0007669"/>
    <property type="project" value="EnsemblFungi"/>
</dbReference>
<dbReference type="EMBL" id="KV454440">
    <property type="protein sequence ID" value="ODQ77521.1"/>
    <property type="molecule type" value="Genomic_DNA"/>
</dbReference>
<feature type="binding site" evidence="4">
    <location>
        <position position="94"/>
    </location>
    <ligand>
        <name>Zn(2+)</name>
        <dbReference type="ChEBI" id="CHEBI:29105"/>
        <label>2</label>
    </ligand>
</feature>
<keyword evidence="6" id="KW-1133">Transmembrane helix</keyword>
<organism evidence="7 8">
    <name type="scientific">Babjeviella inositovora NRRL Y-12698</name>
    <dbReference type="NCBI Taxonomy" id="984486"/>
    <lineage>
        <taxon>Eukaryota</taxon>
        <taxon>Fungi</taxon>
        <taxon>Dikarya</taxon>
        <taxon>Ascomycota</taxon>
        <taxon>Saccharomycotina</taxon>
        <taxon>Pichiomycetes</taxon>
        <taxon>Serinales incertae sedis</taxon>
        <taxon>Babjeviella</taxon>
    </lineage>
</organism>
<sequence length="569" mass="62280">MSEKDLLKAADLLQAADLELQAAPPSRARKLQAASPSRARKFKIVGTLIFAAFWFSAIFFHVVPSLAHETGVASKYHAEGAKHVRKNVIFMVSDGMGPASISLARSFRQFRDELPFGNTLALDKHMIGSSRTLSDSSLVTDSAAGAVAFASGQKTYNGAIGVNPYKVPIGTILEAAKLQRNYKTGLVVTTRLTDATPAAFSAHADYRFQEDLIAQQQLGGYELGRVVDLLIGGGRCHFHPVAEGGCRADATNLIVQAQTDGWQYVSDRASFDKLGAKGEHVQLPLLALLAEGDIPYDLDRNASVYPSLKEETTVAMNALLQASLDDDTSEGFFLLVEGSRIDHAGHHNDPAAQVREVLAYDETFQQVLDFVNKHSSETEQFIVLSTSDHETGGLATSRQISPSYPDYVWYPEALDNASHSGEYVAAKLRQFQAADEAELGKFIGETLRSDLGIVDYTEDDIKTLSSIRDNAIDYLNNLVSFRSRTGWSTHGHSAVDVNIYGYSPKRKVMGEIYENLAGNHENIEIGQFMQRWVDVDISKITQKIKNVEHSPKDGVSAESVSGDAYHFNV</sequence>
<feature type="binding site" evidence="4">
    <location>
        <position position="389"/>
    </location>
    <ligand>
        <name>Zn(2+)</name>
        <dbReference type="ChEBI" id="CHEBI:29105"/>
        <label>2</label>
    </ligand>
</feature>
<feature type="active site" description="Phosphoserine intermediate" evidence="3">
    <location>
        <position position="142"/>
    </location>
</feature>
<evidence type="ECO:0000256" key="2">
    <source>
        <dbReference type="ARBA" id="ARBA00022553"/>
    </source>
</evidence>
<keyword evidence="6" id="KW-0472">Membrane</keyword>
<dbReference type="InterPro" id="IPR001952">
    <property type="entry name" value="Alkaline_phosphatase"/>
</dbReference>
<comment type="cofactor">
    <cofactor evidence="4">
        <name>Zn(2+)</name>
        <dbReference type="ChEBI" id="CHEBI:29105"/>
    </cofactor>
    <text evidence="4">Binds 2 Zn(2+) ions.</text>
</comment>
<gene>
    <name evidence="7" type="ORF">BABINDRAFT_163524</name>
</gene>
<dbReference type="STRING" id="984486.A0A1E3QIJ7"/>
<dbReference type="PANTHER" id="PTHR11596:SF5">
    <property type="entry name" value="ALKALINE PHOSPHATASE"/>
    <property type="match status" value="1"/>
</dbReference>
<feature type="binding site" evidence="4">
    <location>
        <position position="337"/>
    </location>
    <ligand>
        <name>Mg(2+)</name>
        <dbReference type="ChEBI" id="CHEBI:18420"/>
    </ligand>
</feature>
<feature type="binding site" evidence="4">
    <location>
        <position position="94"/>
    </location>
    <ligand>
        <name>Mg(2+)</name>
        <dbReference type="ChEBI" id="CHEBI:18420"/>
    </ligand>
</feature>
<dbReference type="FunFam" id="3.40.720.10:FF:000063">
    <property type="entry name" value="Alkaline phosphatase"/>
    <property type="match status" value="1"/>
</dbReference>
<feature type="binding site" evidence="4">
    <location>
        <position position="196"/>
    </location>
    <ligand>
        <name>Mg(2+)</name>
        <dbReference type="ChEBI" id="CHEBI:18420"/>
    </ligand>
</feature>
<comment type="similarity">
    <text evidence="5">Belongs to the alkaline phosphatase family.</text>
</comment>
<feature type="transmembrane region" description="Helical" evidence="6">
    <location>
        <begin position="44"/>
        <end position="63"/>
    </location>
</feature>
<dbReference type="CDD" id="cd16012">
    <property type="entry name" value="ALP"/>
    <property type="match status" value="1"/>
</dbReference>
<dbReference type="InterPro" id="IPR017850">
    <property type="entry name" value="Alkaline_phosphatase_core_sf"/>
</dbReference>
<dbReference type="EC" id="3.1.3.1" evidence="1"/>
<dbReference type="Pfam" id="PF00245">
    <property type="entry name" value="Alk_phosphatase"/>
    <property type="match status" value="1"/>
</dbReference>
<accession>A0A1E3QIJ7</accession>
<dbReference type="RefSeq" id="XP_018982849.1">
    <property type="nucleotide sequence ID" value="XM_019129962.1"/>
</dbReference>
<feature type="binding site" evidence="4">
    <location>
        <position position="388"/>
    </location>
    <ligand>
        <name>Zn(2+)</name>
        <dbReference type="ChEBI" id="CHEBI:29105"/>
        <label>2</label>
    </ligand>
</feature>
<dbReference type="AlphaFoldDB" id="A0A1E3QIJ7"/>
<keyword evidence="8" id="KW-1185">Reference proteome</keyword>
<evidence type="ECO:0000256" key="3">
    <source>
        <dbReference type="PIRSR" id="PIRSR601952-1"/>
    </source>
</evidence>
<keyword evidence="6" id="KW-0812">Transmembrane</keyword>
<feature type="binding site" evidence="4">
    <location>
        <position position="492"/>
    </location>
    <ligand>
        <name>Zn(2+)</name>
        <dbReference type="ChEBI" id="CHEBI:29105"/>
        <label>2</label>
    </ligand>
</feature>
<evidence type="ECO:0000256" key="6">
    <source>
        <dbReference type="SAM" id="Phobius"/>
    </source>
</evidence>
<evidence type="ECO:0000313" key="8">
    <source>
        <dbReference type="Proteomes" id="UP000094336"/>
    </source>
</evidence>
<dbReference type="PRINTS" id="PR00113">
    <property type="entry name" value="ALKPHPHTASE"/>
</dbReference>
<dbReference type="GeneID" id="30147815"/>
<dbReference type="PANTHER" id="PTHR11596">
    <property type="entry name" value="ALKALINE PHOSPHATASE"/>
    <property type="match status" value="1"/>
</dbReference>
<feature type="binding site" evidence="4">
    <location>
        <position position="194"/>
    </location>
    <ligand>
        <name>Mg(2+)</name>
        <dbReference type="ChEBI" id="CHEBI:18420"/>
    </ligand>
</feature>
<keyword evidence="4" id="KW-0460">Magnesium</keyword>
<protein>
    <recommendedName>
        <fullName evidence="1">alkaline phosphatase</fullName>
        <ecNumber evidence="1">3.1.3.1</ecNumber>
    </recommendedName>
</protein>
<proteinExistence type="inferred from homology"/>
<keyword evidence="4" id="KW-0862">Zinc</keyword>
<dbReference type="SUPFAM" id="SSF53649">
    <property type="entry name" value="Alkaline phosphatase-like"/>
    <property type="match status" value="1"/>
</dbReference>
<evidence type="ECO:0000313" key="7">
    <source>
        <dbReference type="EMBL" id="ODQ77521.1"/>
    </source>
</evidence>
<evidence type="ECO:0000256" key="4">
    <source>
        <dbReference type="PIRSR" id="PIRSR601952-2"/>
    </source>
</evidence>
<name>A0A1E3QIJ7_9ASCO</name>
<evidence type="ECO:0000256" key="1">
    <source>
        <dbReference type="ARBA" id="ARBA00012647"/>
    </source>
</evidence>
<dbReference type="GO" id="GO:0000329">
    <property type="term" value="C:fungal-type vacuole membrane"/>
    <property type="evidence" value="ECO:0007669"/>
    <property type="project" value="EnsemblFungi"/>
</dbReference>
<keyword evidence="4" id="KW-0479">Metal-binding</keyword>
<dbReference type="OrthoDB" id="7392499at2759"/>
<dbReference type="Proteomes" id="UP000094336">
    <property type="component" value="Unassembled WGS sequence"/>
</dbReference>
<comment type="cofactor">
    <cofactor evidence="4">
        <name>Mg(2+)</name>
        <dbReference type="ChEBI" id="CHEBI:18420"/>
    </cofactor>
    <text evidence="4">Binds 1 Mg(2+) ion.</text>
</comment>
<dbReference type="GO" id="GO:0046872">
    <property type="term" value="F:metal ion binding"/>
    <property type="evidence" value="ECO:0007669"/>
    <property type="project" value="UniProtKB-KW"/>
</dbReference>
<feature type="binding site" evidence="4">
    <location>
        <position position="342"/>
    </location>
    <ligand>
        <name>Zn(2+)</name>
        <dbReference type="ChEBI" id="CHEBI:29105"/>
        <label>2</label>
    </ligand>
</feature>
<evidence type="ECO:0000256" key="5">
    <source>
        <dbReference type="RuleBase" id="RU003946"/>
    </source>
</evidence>
<dbReference type="Gene3D" id="1.10.60.40">
    <property type="match status" value="1"/>
</dbReference>
<dbReference type="Gene3D" id="3.40.720.10">
    <property type="entry name" value="Alkaline Phosphatase, subunit A"/>
    <property type="match status" value="1"/>
</dbReference>
<dbReference type="SMART" id="SM00098">
    <property type="entry name" value="alkPPc"/>
    <property type="match status" value="1"/>
</dbReference>
<keyword evidence="2" id="KW-0597">Phosphoprotein</keyword>
<dbReference type="GO" id="GO:0004035">
    <property type="term" value="F:alkaline phosphatase activity"/>
    <property type="evidence" value="ECO:0007669"/>
    <property type="project" value="UniProtKB-EC"/>
</dbReference>
<reference evidence="8" key="1">
    <citation type="submission" date="2016-05" db="EMBL/GenBank/DDBJ databases">
        <title>Comparative genomics of biotechnologically important yeasts.</title>
        <authorList>
            <consortium name="DOE Joint Genome Institute"/>
            <person name="Riley R."/>
            <person name="Haridas S."/>
            <person name="Wolfe K.H."/>
            <person name="Lopes M.R."/>
            <person name="Hittinger C.T."/>
            <person name="Goker M."/>
            <person name="Salamov A."/>
            <person name="Wisecaver J."/>
            <person name="Long T.M."/>
            <person name="Aerts A.L."/>
            <person name="Barry K."/>
            <person name="Choi C."/>
            <person name="Clum A."/>
            <person name="Coughlan A.Y."/>
            <person name="Deshpande S."/>
            <person name="Douglass A.P."/>
            <person name="Hanson S.J."/>
            <person name="Klenk H.-P."/>
            <person name="Labutti K."/>
            <person name="Lapidus A."/>
            <person name="Lindquist E."/>
            <person name="Lipzen A."/>
            <person name="Meier-Kolthoff J.P."/>
            <person name="Ohm R.A."/>
            <person name="Otillar R.P."/>
            <person name="Pangilinan J."/>
            <person name="Peng Y."/>
            <person name="Rokas A."/>
            <person name="Rosa C.A."/>
            <person name="Scheuner C."/>
            <person name="Sibirny A.A."/>
            <person name="Slot J.C."/>
            <person name="Stielow J.B."/>
            <person name="Sun H."/>
            <person name="Kurtzman C.P."/>
            <person name="Blackwell M."/>
            <person name="Grigoriev I.V."/>
            <person name="Jeffries T.W."/>
        </authorList>
    </citation>
    <scope>NUCLEOTIDE SEQUENCE [LARGE SCALE GENOMIC DNA]</scope>
    <source>
        <strain evidence="8">NRRL Y-12698</strain>
    </source>
</reference>